<evidence type="ECO:0000313" key="1">
    <source>
        <dbReference type="EMBL" id="GCB28890.1"/>
    </source>
</evidence>
<dbReference type="Proteomes" id="UP000287361">
    <property type="component" value="Unassembled WGS sequence"/>
</dbReference>
<keyword evidence="2" id="KW-1185">Reference proteome</keyword>
<name>A0A401LBK0_9FIRM</name>
<protein>
    <recommendedName>
        <fullName evidence="3">Regulatory protein YycH domain-containing protein</fullName>
    </recommendedName>
</protein>
<dbReference type="Gene3D" id="3.30.310.160">
    <property type="entry name" value="YycH protein, domain 2"/>
    <property type="match status" value="1"/>
</dbReference>
<organism evidence="1 2">
    <name type="scientific">Anaerotignum faecicola</name>
    <dbReference type="NCBI Taxonomy" id="2358141"/>
    <lineage>
        <taxon>Bacteria</taxon>
        <taxon>Bacillati</taxon>
        <taxon>Bacillota</taxon>
        <taxon>Clostridia</taxon>
        <taxon>Lachnospirales</taxon>
        <taxon>Anaerotignaceae</taxon>
        <taxon>Anaerotignum</taxon>
    </lineage>
</organism>
<gene>
    <name evidence="1" type="ORF">KGMB03357_05510</name>
</gene>
<dbReference type="AlphaFoldDB" id="A0A401LBK0"/>
<comment type="caution">
    <text evidence="1">The sequence shown here is derived from an EMBL/GenBank/DDBJ whole genome shotgun (WGS) entry which is preliminary data.</text>
</comment>
<evidence type="ECO:0008006" key="3">
    <source>
        <dbReference type="Google" id="ProtNLM"/>
    </source>
</evidence>
<proteinExistence type="predicted"/>
<evidence type="ECO:0000313" key="2">
    <source>
        <dbReference type="Proteomes" id="UP000287361"/>
    </source>
</evidence>
<dbReference type="EMBL" id="BHVZ01000001">
    <property type="protein sequence ID" value="GCB28890.1"/>
    <property type="molecule type" value="Genomic_DNA"/>
</dbReference>
<dbReference type="InterPro" id="IPR042274">
    <property type="entry name" value="YycH/YycI_2"/>
</dbReference>
<reference evidence="1 2" key="1">
    <citation type="submission" date="2018-10" db="EMBL/GenBank/DDBJ databases">
        <title>Draft Genome Sequence of Anaerotignum sp. KCTC 15736.</title>
        <authorList>
            <person name="Choi S.H."/>
            <person name="Kim J.S."/>
            <person name="Kang S.W."/>
            <person name="Lee J.S."/>
            <person name="Park S.H."/>
        </authorList>
    </citation>
    <scope>NUCLEOTIDE SEQUENCE [LARGE SCALE GENOMIC DNA]</scope>
    <source>
        <strain evidence="1 2">KCTC 15736</strain>
    </source>
</reference>
<dbReference type="OrthoDB" id="2034398at2"/>
<sequence length="470" mass="53610">MKVYRITNFIIVALVITAIYQTGELWLEGTSGHNFFYALAKQLSFGKEEADGDVLLATRYAVGEGEGTFSVYYPDNVGNSTLLETANKALGEILSQSGAFPQKTTADWKKILAARCIVMQYDFMIASEEYLENYKDLKTDQKLEQFDYITIVPARRSGEESYAYFVNSDTNECVAFHCEGGGASVALYDSLMADDGDMRYISTGQRTSASVLWRNMFLPQWAYLPYEYAALEQEFAFEKDGEPSRAALENTVKNFFRNFSVDWSERDEDGTYTFSDSETVVKYYPDVRILEYYSYENYAGNDRTGLLEGYQICCNFLKNDDSLQTDIYLADIERTINNEVVYYFDYAVDNLPVNLSQNVKDRIGASHAIKVTLRNQAVKEYRRYAVNFSEAAEKNQKINVQFIDALDDANKTYKSVVEDKDITDVKNIALGYHVDLTGDIRLKWFVTLYEYTFVVDTEQEKDLTGVTAGE</sequence>
<accession>A0A401LBK0</accession>